<feature type="region of interest" description="Disordered" evidence="1">
    <location>
        <begin position="664"/>
        <end position="823"/>
    </location>
</feature>
<keyword evidence="4" id="KW-1185">Reference proteome</keyword>
<evidence type="ECO:0000256" key="1">
    <source>
        <dbReference type="SAM" id="MobiDB-lite"/>
    </source>
</evidence>
<feature type="chain" id="PRO_5040740027" description="PE-PPE domain-containing protein" evidence="2">
    <location>
        <begin position="28"/>
        <end position="823"/>
    </location>
</feature>
<feature type="compositionally biased region" description="Basic and acidic residues" evidence="1">
    <location>
        <begin position="685"/>
        <end position="696"/>
    </location>
</feature>
<feature type="signal peptide" evidence="2">
    <location>
        <begin position="1"/>
        <end position="27"/>
    </location>
</feature>
<dbReference type="Proteomes" id="UP001141629">
    <property type="component" value="Unassembled WGS sequence"/>
</dbReference>
<feature type="compositionally biased region" description="Low complexity" evidence="1">
    <location>
        <begin position="707"/>
        <end position="720"/>
    </location>
</feature>
<gene>
    <name evidence="3" type="ORF">H7K45_09910</name>
</gene>
<reference evidence="3" key="2">
    <citation type="journal article" date="2022" name="BMC Genomics">
        <title>Comparative genome analysis of mycobacteria focusing on tRNA and non-coding RNA.</title>
        <authorList>
            <person name="Behra P.R.K."/>
            <person name="Pettersson B.M.F."/>
            <person name="Ramesh M."/>
            <person name="Das S."/>
            <person name="Dasgupta S."/>
            <person name="Kirsebom L.A."/>
        </authorList>
    </citation>
    <scope>NUCLEOTIDE SEQUENCE</scope>
    <source>
        <strain evidence="3">DSM 44838</strain>
    </source>
</reference>
<organism evidence="3 4">
    <name type="scientific">Mycobacterium yunnanensis</name>
    <dbReference type="NCBI Taxonomy" id="368477"/>
    <lineage>
        <taxon>Bacteria</taxon>
        <taxon>Bacillati</taxon>
        <taxon>Actinomycetota</taxon>
        <taxon>Actinomycetes</taxon>
        <taxon>Mycobacteriales</taxon>
        <taxon>Mycobacteriaceae</taxon>
        <taxon>Mycobacterium</taxon>
    </lineage>
</organism>
<evidence type="ECO:0000313" key="4">
    <source>
        <dbReference type="Proteomes" id="UP001141629"/>
    </source>
</evidence>
<dbReference type="RefSeq" id="WP_263995615.1">
    <property type="nucleotide sequence ID" value="NZ_JACKVK010000005.1"/>
</dbReference>
<feature type="compositionally biased region" description="Polar residues" evidence="1">
    <location>
        <begin position="810"/>
        <end position="823"/>
    </location>
</feature>
<reference evidence="3" key="1">
    <citation type="submission" date="2020-07" db="EMBL/GenBank/DDBJ databases">
        <authorList>
            <person name="Pettersson B.M.F."/>
            <person name="Behra P.R.K."/>
            <person name="Ramesh M."/>
            <person name="Das S."/>
            <person name="Dasgupta S."/>
            <person name="Kirsebom L.A."/>
        </authorList>
    </citation>
    <scope>NUCLEOTIDE SEQUENCE</scope>
    <source>
        <strain evidence="3">DSM 44838</strain>
    </source>
</reference>
<feature type="compositionally biased region" description="Low complexity" evidence="1">
    <location>
        <begin position="796"/>
        <end position="809"/>
    </location>
</feature>
<dbReference type="EMBL" id="JACKVK010000005">
    <property type="protein sequence ID" value="MCV7420852.1"/>
    <property type="molecule type" value="Genomic_DNA"/>
</dbReference>
<protein>
    <recommendedName>
        <fullName evidence="5">PE-PPE domain-containing protein</fullName>
    </recommendedName>
</protein>
<evidence type="ECO:0008006" key="5">
    <source>
        <dbReference type="Google" id="ProtNLM"/>
    </source>
</evidence>
<evidence type="ECO:0000313" key="3">
    <source>
        <dbReference type="EMBL" id="MCV7420852.1"/>
    </source>
</evidence>
<evidence type="ECO:0000256" key="2">
    <source>
        <dbReference type="SAM" id="SignalP"/>
    </source>
</evidence>
<sequence>MAGTHRRRSQRRFSVALVSAATATATALTVGVEPPPDPVKRISADTVDLTAAIQLLPTHDKVPDITGGLGTAIYDGKQAIADVIIRAVVNGVNLSAFARAAGVDPQSLITGLLADLPANLLPGILAQLSFDVPLLGPVLQQLTGGDLALLTNVLDLLGVDEVTDATLTGVLALLGLNLSDPLNLSGLDVPGLNVVTTGPAFAALKMLLGLDLGWVPGLPNSVANEINGTPYARLGVDGVLDLVLDKLKASAIPGASLLINPLADLIKSITDPITSQLPDVVDVRVIPTVGIGMGAFAAAMAYQKVLADLSLQPGGLNHVFGSDPILGSLTVLPLILINNPARPDGGAFARFGPLAALFGIDTVNPTTKFTNSPSGPGLPILGTGVALGNANLLPILVDATYEYQPLSDLASWPNPFTLVNNLAAGLAPTYMLRGLNLDLGGLTQEILAGVGAAVGGVNPLDPNSSLALNLYLTLHSATLPMLEPLYLASDVLNLVGLSPLAQIPMRLANALAPALRILTDVGYSDTVRNPDGTYTRDTTQAGTEVPFLSFPNLDPGLVLSDAFHALVAGFQKELGPNPTPNTPNVLANILDALLKGNLLDGLGALTAPLAVPDATVAAASKTSAGDLPSASARLLSVAPATDAPTGVAPKDDSKTGDVTAAAGEETPAAGTKDQVSEPTPPATEKPGDGVETKTETEAGAGVDADAKIGTGTKTGSGSATDPTSVAGPKHAKPDDDSTPVTGTKTGTGTDAGTSTGPKHAKPTVDETRDTANDFSPNRGDAGTAKPAGTGTKPSDAAKTTTAAASGGTTNDSPSQNAPSDKAA</sequence>
<proteinExistence type="predicted"/>
<name>A0A9X2YK82_9MYCO</name>
<comment type="caution">
    <text evidence="3">The sequence shown here is derived from an EMBL/GenBank/DDBJ whole genome shotgun (WGS) entry which is preliminary data.</text>
</comment>
<keyword evidence="2" id="KW-0732">Signal</keyword>
<feature type="compositionally biased region" description="Basic and acidic residues" evidence="1">
    <location>
        <begin position="762"/>
        <end position="771"/>
    </location>
</feature>
<feature type="compositionally biased region" description="Low complexity" evidence="1">
    <location>
        <begin position="738"/>
        <end position="756"/>
    </location>
</feature>
<accession>A0A9X2YK82</accession>
<dbReference type="AlphaFoldDB" id="A0A9X2YK82"/>